<evidence type="ECO:0000313" key="4">
    <source>
        <dbReference type="WBParaSite" id="nRc.2.0.1.t11428-RA"/>
    </source>
</evidence>
<feature type="transmembrane region" description="Helical" evidence="1">
    <location>
        <begin position="185"/>
        <end position="206"/>
    </location>
</feature>
<dbReference type="Pfam" id="PF00069">
    <property type="entry name" value="Pkinase"/>
    <property type="match status" value="1"/>
</dbReference>
<accession>A0A915ICC6</accession>
<sequence length="216" mass="24491">MVTEGNKTSSMSGCFFQCGTVVHRNFKVNRLIGKGGRGEVYDVIDLANGKRYALKVRGPNLSKLRRTAKDKKFTESTALRVGLSCLDAIQELHSIGLLHRDIKPANFAIDREPEMRQNVYLLDFGSVRRYRMKNGKLREPRRMVIFRGTVKYGSANALSCFESGCHDDLISWFYMDSFVEFGTLALQWVVNSLHLFLSALCSMWALGSMPTKKCNF</sequence>
<dbReference type="Proteomes" id="UP000887565">
    <property type="component" value="Unplaced"/>
</dbReference>
<dbReference type="WBParaSite" id="nRc.2.0.1.t11428-RA">
    <property type="protein sequence ID" value="nRc.2.0.1.t11428-RA"/>
    <property type="gene ID" value="nRc.2.0.1.g11428"/>
</dbReference>
<dbReference type="GO" id="GO:0004672">
    <property type="term" value="F:protein kinase activity"/>
    <property type="evidence" value="ECO:0007669"/>
    <property type="project" value="InterPro"/>
</dbReference>
<dbReference type="PROSITE" id="PS50011">
    <property type="entry name" value="PROTEIN_KINASE_DOM"/>
    <property type="match status" value="1"/>
</dbReference>
<protein>
    <submittedName>
        <fullName evidence="4">Protein kinase domain-containing protein</fullName>
    </submittedName>
</protein>
<keyword evidence="1" id="KW-0812">Transmembrane</keyword>
<dbReference type="OMA" id="DIHQIGY"/>
<dbReference type="SUPFAM" id="SSF56112">
    <property type="entry name" value="Protein kinase-like (PK-like)"/>
    <property type="match status" value="1"/>
</dbReference>
<evidence type="ECO:0000259" key="2">
    <source>
        <dbReference type="PROSITE" id="PS50011"/>
    </source>
</evidence>
<keyword evidence="3" id="KW-1185">Reference proteome</keyword>
<dbReference type="PANTHER" id="PTHR11909">
    <property type="entry name" value="CASEIN KINASE-RELATED"/>
    <property type="match status" value="1"/>
</dbReference>
<name>A0A915ICC6_ROMCU</name>
<dbReference type="SMART" id="SM00220">
    <property type="entry name" value="S_TKc"/>
    <property type="match status" value="1"/>
</dbReference>
<dbReference type="InterPro" id="IPR050235">
    <property type="entry name" value="CK1_Ser-Thr_kinase"/>
</dbReference>
<keyword evidence="1" id="KW-1133">Transmembrane helix</keyword>
<proteinExistence type="predicted"/>
<dbReference type="Gene3D" id="1.10.510.10">
    <property type="entry name" value="Transferase(Phosphotransferase) domain 1"/>
    <property type="match status" value="1"/>
</dbReference>
<keyword evidence="1" id="KW-0472">Membrane</keyword>
<organism evidence="3 4">
    <name type="scientific">Romanomermis culicivorax</name>
    <name type="common">Nematode worm</name>
    <dbReference type="NCBI Taxonomy" id="13658"/>
    <lineage>
        <taxon>Eukaryota</taxon>
        <taxon>Metazoa</taxon>
        <taxon>Ecdysozoa</taxon>
        <taxon>Nematoda</taxon>
        <taxon>Enoplea</taxon>
        <taxon>Dorylaimia</taxon>
        <taxon>Mermithida</taxon>
        <taxon>Mermithoidea</taxon>
        <taxon>Mermithidae</taxon>
        <taxon>Romanomermis</taxon>
    </lineage>
</organism>
<dbReference type="InterPro" id="IPR011009">
    <property type="entry name" value="Kinase-like_dom_sf"/>
</dbReference>
<dbReference type="InterPro" id="IPR000719">
    <property type="entry name" value="Prot_kinase_dom"/>
</dbReference>
<feature type="domain" description="Protein kinase" evidence="2">
    <location>
        <begin position="1"/>
        <end position="216"/>
    </location>
</feature>
<dbReference type="AlphaFoldDB" id="A0A915ICC6"/>
<reference evidence="4" key="1">
    <citation type="submission" date="2022-11" db="UniProtKB">
        <authorList>
            <consortium name="WormBaseParasite"/>
        </authorList>
    </citation>
    <scope>IDENTIFICATION</scope>
</reference>
<evidence type="ECO:0000256" key="1">
    <source>
        <dbReference type="SAM" id="Phobius"/>
    </source>
</evidence>
<evidence type="ECO:0000313" key="3">
    <source>
        <dbReference type="Proteomes" id="UP000887565"/>
    </source>
</evidence>
<dbReference type="GO" id="GO:0005524">
    <property type="term" value="F:ATP binding"/>
    <property type="evidence" value="ECO:0007669"/>
    <property type="project" value="InterPro"/>
</dbReference>